<dbReference type="Proteomes" id="UP001064048">
    <property type="component" value="Chromosome 20"/>
</dbReference>
<keyword evidence="2" id="KW-1185">Reference proteome</keyword>
<evidence type="ECO:0000313" key="1">
    <source>
        <dbReference type="EMBL" id="KAI8437697.1"/>
    </source>
</evidence>
<name>A0ACC0KN77_CHOFU</name>
<gene>
    <name evidence="1" type="ORF">MSG28_011933</name>
</gene>
<comment type="caution">
    <text evidence="1">The sequence shown here is derived from an EMBL/GenBank/DDBJ whole genome shotgun (WGS) entry which is preliminary data.</text>
</comment>
<evidence type="ECO:0000313" key="2">
    <source>
        <dbReference type="Proteomes" id="UP001064048"/>
    </source>
</evidence>
<proteinExistence type="predicted"/>
<accession>A0ACC0KN77</accession>
<sequence length="184" mass="21403">MELEKLHLSLTWLFVVIAALLILAAPSYQLRMDSLDDVLVYPLEAPVKVQKRAVPKKSDSFDDFIEEKLMQHSQALEQLVRMVQQNEDVTKQLIENISLRLEKPKLPEKVEVQQPSRRFYTTDASQNNPFSRFGEKVPRYGNLMKNLMVKEYSHDSEPNVIVEQSYKPGQKLRARRAFYAHTAQ</sequence>
<organism evidence="1 2">
    <name type="scientific">Choristoneura fumiferana</name>
    <name type="common">Spruce budworm moth</name>
    <name type="synonym">Archips fumiferana</name>
    <dbReference type="NCBI Taxonomy" id="7141"/>
    <lineage>
        <taxon>Eukaryota</taxon>
        <taxon>Metazoa</taxon>
        <taxon>Ecdysozoa</taxon>
        <taxon>Arthropoda</taxon>
        <taxon>Hexapoda</taxon>
        <taxon>Insecta</taxon>
        <taxon>Pterygota</taxon>
        <taxon>Neoptera</taxon>
        <taxon>Endopterygota</taxon>
        <taxon>Lepidoptera</taxon>
        <taxon>Glossata</taxon>
        <taxon>Ditrysia</taxon>
        <taxon>Tortricoidea</taxon>
        <taxon>Tortricidae</taxon>
        <taxon>Tortricinae</taxon>
        <taxon>Choristoneura</taxon>
    </lineage>
</organism>
<protein>
    <submittedName>
        <fullName evidence="1">Uncharacterized protein</fullName>
    </submittedName>
</protein>
<reference evidence="1 2" key="1">
    <citation type="journal article" date="2022" name="Genome Biol. Evol.">
        <title>The Spruce Budworm Genome: Reconstructing the Evolutionary History of Antifreeze Proteins.</title>
        <authorList>
            <person name="Beliveau C."/>
            <person name="Gagne P."/>
            <person name="Picq S."/>
            <person name="Vernygora O."/>
            <person name="Keeling C.I."/>
            <person name="Pinkney K."/>
            <person name="Doucet D."/>
            <person name="Wen F."/>
            <person name="Johnston J.S."/>
            <person name="Maaroufi H."/>
            <person name="Boyle B."/>
            <person name="Laroche J."/>
            <person name="Dewar K."/>
            <person name="Juretic N."/>
            <person name="Blackburn G."/>
            <person name="Nisole A."/>
            <person name="Brunet B."/>
            <person name="Brandao M."/>
            <person name="Lumley L."/>
            <person name="Duan J."/>
            <person name="Quan G."/>
            <person name="Lucarotti C.J."/>
            <person name="Roe A.D."/>
            <person name="Sperling F.A.H."/>
            <person name="Levesque R.C."/>
            <person name="Cusson M."/>
        </authorList>
    </citation>
    <scope>NUCLEOTIDE SEQUENCE [LARGE SCALE GENOMIC DNA]</scope>
    <source>
        <strain evidence="1">Glfc:IPQL:Cfum</strain>
    </source>
</reference>
<dbReference type="EMBL" id="CM046120">
    <property type="protein sequence ID" value="KAI8437697.1"/>
    <property type="molecule type" value="Genomic_DNA"/>
</dbReference>